<dbReference type="InterPro" id="IPR011051">
    <property type="entry name" value="RmlC_Cupin_sf"/>
</dbReference>
<gene>
    <name evidence="2" type="ORF">METZ01_LOCUS151124</name>
</gene>
<dbReference type="EMBL" id="UINC01024509">
    <property type="protein sequence ID" value="SVA98270.1"/>
    <property type="molecule type" value="Genomic_DNA"/>
</dbReference>
<feature type="domain" description="Cupin type-2" evidence="1">
    <location>
        <begin position="24"/>
        <end position="93"/>
    </location>
</feature>
<dbReference type="InterPro" id="IPR013096">
    <property type="entry name" value="Cupin_2"/>
</dbReference>
<name>A0A382A9S4_9ZZZZ</name>
<organism evidence="2">
    <name type="scientific">marine metagenome</name>
    <dbReference type="NCBI Taxonomy" id="408172"/>
    <lineage>
        <taxon>unclassified sequences</taxon>
        <taxon>metagenomes</taxon>
        <taxon>ecological metagenomes</taxon>
    </lineage>
</organism>
<evidence type="ECO:0000313" key="2">
    <source>
        <dbReference type="EMBL" id="SVA98270.1"/>
    </source>
</evidence>
<dbReference type="Gene3D" id="2.60.120.10">
    <property type="entry name" value="Jelly Rolls"/>
    <property type="match status" value="1"/>
</dbReference>
<dbReference type="CDD" id="cd06982">
    <property type="entry name" value="cupin_BauB-like"/>
    <property type="match status" value="1"/>
</dbReference>
<protein>
    <recommendedName>
        <fullName evidence="1">Cupin type-2 domain-containing protein</fullName>
    </recommendedName>
</protein>
<accession>A0A382A9S4</accession>
<dbReference type="Pfam" id="PF07883">
    <property type="entry name" value="Cupin_2"/>
    <property type="match status" value="1"/>
</dbReference>
<dbReference type="InterPro" id="IPR014710">
    <property type="entry name" value="RmlC-like_jellyroll"/>
</dbReference>
<dbReference type="AlphaFoldDB" id="A0A382A9S4"/>
<dbReference type="SUPFAM" id="SSF51182">
    <property type="entry name" value="RmlC-like cupins"/>
    <property type="match status" value="1"/>
</dbReference>
<evidence type="ECO:0000259" key="1">
    <source>
        <dbReference type="Pfam" id="PF07883"/>
    </source>
</evidence>
<proteinExistence type="predicted"/>
<sequence length="104" mass="11633">MPNRPSAVATVQEDNDRVRVTEHRFASGAETTPHVHQWDYVVVPQTDGELLIIEPDGNEVRARLTRGQSYYRQAGVNHNVINVGGGELVFIEVEMKAHPIADKM</sequence>
<reference evidence="2" key="1">
    <citation type="submission" date="2018-05" db="EMBL/GenBank/DDBJ databases">
        <authorList>
            <person name="Lanie J.A."/>
            <person name="Ng W.-L."/>
            <person name="Kazmierczak K.M."/>
            <person name="Andrzejewski T.M."/>
            <person name="Davidsen T.M."/>
            <person name="Wayne K.J."/>
            <person name="Tettelin H."/>
            <person name="Glass J.I."/>
            <person name="Rusch D."/>
            <person name="Podicherti R."/>
            <person name="Tsui H.-C.T."/>
            <person name="Winkler M.E."/>
        </authorList>
    </citation>
    <scope>NUCLEOTIDE SEQUENCE</scope>
</reference>